<dbReference type="NCBIfam" id="TIGR00374">
    <property type="entry name" value="flippase-like domain"/>
    <property type="match status" value="1"/>
</dbReference>
<evidence type="ECO:0000256" key="1">
    <source>
        <dbReference type="ARBA" id="ARBA00004651"/>
    </source>
</evidence>
<dbReference type="RefSeq" id="WP_112428687.1">
    <property type="nucleotide sequence ID" value="NZ_MCIF01000002.1"/>
</dbReference>
<evidence type="ECO:0000256" key="4">
    <source>
        <dbReference type="ARBA" id="ARBA00022989"/>
    </source>
</evidence>
<feature type="transmembrane region" description="Helical" evidence="6">
    <location>
        <begin position="144"/>
        <end position="167"/>
    </location>
</feature>
<keyword evidence="8" id="KW-1185">Reference proteome</keyword>
<dbReference type="GO" id="GO:0005886">
    <property type="term" value="C:plasma membrane"/>
    <property type="evidence" value="ECO:0007669"/>
    <property type="project" value="UniProtKB-SubCell"/>
</dbReference>
<reference evidence="7 8" key="1">
    <citation type="submission" date="2016-08" db="EMBL/GenBank/DDBJ databases">
        <title>Analysis of Carbohydrate Active Enzymes in Thermogemmatispora T81 Reveals Carbohydrate Degradation Ability.</title>
        <authorList>
            <person name="Tomazini A."/>
            <person name="Lal S."/>
            <person name="Stott M."/>
            <person name="Henrissat B."/>
            <person name="Polikarpov I."/>
            <person name="Sparling R."/>
            <person name="Levin D.B."/>
        </authorList>
    </citation>
    <scope>NUCLEOTIDE SEQUENCE [LARGE SCALE GENOMIC DNA]</scope>
    <source>
        <strain evidence="7 8">T81</strain>
    </source>
</reference>
<dbReference type="PANTHER" id="PTHR39087:SF2">
    <property type="entry name" value="UPF0104 MEMBRANE PROTEIN MJ1595"/>
    <property type="match status" value="1"/>
</dbReference>
<protein>
    <submittedName>
        <fullName evidence="7">TIGR00374 family protein</fullName>
    </submittedName>
</protein>
<keyword evidence="3 6" id="KW-0812">Transmembrane</keyword>
<evidence type="ECO:0000313" key="7">
    <source>
        <dbReference type="EMBL" id="RAQ95715.1"/>
    </source>
</evidence>
<comment type="subcellular location">
    <subcellularLocation>
        <location evidence="1">Cell membrane</location>
        <topology evidence="1">Multi-pass membrane protein</topology>
    </subcellularLocation>
</comment>
<keyword evidence="4 6" id="KW-1133">Transmembrane helix</keyword>
<dbReference type="AlphaFoldDB" id="A0A328VNI1"/>
<evidence type="ECO:0000256" key="6">
    <source>
        <dbReference type="SAM" id="Phobius"/>
    </source>
</evidence>
<sequence length="365" mass="39913">MLTASRLRTVRTGIVFSLVLAFIVLVAIGLYADFPRMLSALASFRWSFLPLILSLTLFNYCFRFVKWQYYLQRLQIRLPRLTSFLIFLSGLSMAITPGKVGELLKSYLLKRATGEPISRTAPIIMAERLSDGLAMLLLAATGLIFYRFGWEVLLTLLVVGLGIILLIQRRTLSLRVLAVGERLPLLARLTQPLRAFYESAYTLLRWRPLLLAIAIGFLSWSGECLALYFVFLGLGVPASPDLLLKATFILAVSSLVGSASGLPGGLGTADGSLLGLIRLLVSSSSVLGGTATLLIRFCTLWFGLALGVIALLVLRLTQYKKLFVPEAYEEGKVYLSTAADSEAMLSEADGSYNLSRASVPLSNGE</sequence>
<gene>
    <name evidence="7" type="ORF">A4R35_09230</name>
</gene>
<dbReference type="Pfam" id="PF03706">
    <property type="entry name" value="LPG_synthase_TM"/>
    <property type="match status" value="1"/>
</dbReference>
<dbReference type="EMBL" id="MCIF01000002">
    <property type="protein sequence ID" value="RAQ95715.1"/>
    <property type="molecule type" value="Genomic_DNA"/>
</dbReference>
<evidence type="ECO:0000313" key="8">
    <source>
        <dbReference type="Proteomes" id="UP000248706"/>
    </source>
</evidence>
<feature type="transmembrane region" description="Helical" evidence="6">
    <location>
        <begin position="44"/>
        <end position="65"/>
    </location>
</feature>
<keyword evidence="5 6" id="KW-0472">Membrane</keyword>
<evidence type="ECO:0000256" key="3">
    <source>
        <dbReference type="ARBA" id="ARBA00022692"/>
    </source>
</evidence>
<organism evidence="7 8">
    <name type="scientific">Thermogemmatispora tikiterensis</name>
    <dbReference type="NCBI Taxonomy" id="1825093"/>
    <lineage>
        <taxon>Bacteria</taxon>
        <taxon>Bacillati</taxon>
        <taxon>Chloroflexota</taxon>
        <taxon>Ktedonobacteria</taxon>
        <taxon>Thermogemmatisporales</taxon>
        <taxon>Thermogemmatisporaceae</taxon>
        <taxon>Thermogemmatispora</taxon>
    </lineage>
</organism>
<feature type="transmembrane region" description="Helical" evidence="6">
    <location>
        <begin position="293"/>
        <end position="314"/>
    </location>
</feature>
<name>A0A328VNI1_9CHLR</name>
<feature type="transmembrane region" description="Helical" evidence="6">
    <location>
        <begin position="77"/>
        <end position="95"/>
    </location>
</feature>
<feature type="transmembrane region" description="Helical" evidence="6">
    <location>
        <begin position="12"/>
        <end position="32"/>
    </location>
</feature>
<dbReference type="PANTHER" id="PTHR39087">
    <property type="entry name" value="UPF0104 MEMBRANE PROTEIN MJ1595"/>
    <property type="match status" value="1"/>
</dbReference>
<dbReference type="Proteomes" id="UP000248706">
    <property type="component" value="Unassembled WGS sequence"/>
</dbReference>
<accession>A0A328VNI1</accession>
<dbReference type="InterPro" id="IPR022791">
    <property type="entry name" value="L-PG_synthase/AglD"/>
</dbReference>
<evidence type="ECO:0000256" key="5">
    <source>
        <dbReference type="ARBA" id="ARBA00023136"/>
    </source>
</evidence>
<evidence type="ECO:0000256" key="2">
    <source>
        <dbReference type="ARBA" id="ARBA00022475"/>
    </source>
</evidence>
<comment type="caution">
    <text evidence="7">The sequence shown here is derived from an EMBL/GenBank/DDBJ whole genome shotgun (WGS) entry which is preliminary data.</text>
</comment>
<keyword evidence="2" id="KW-1003">Cell membrane</keyword>
<proteinExistence type="predicted"/>
<dbReference type="OrthoDB" id="9799911at2"/>
<feature type="transmembrane region" description="Helical" evidence="6">
    <location>
        <begin position="209"/>
        <end position="236"/>
    </location>
</feature>